<dbReference type="InterPro" id="IPR006379">
    <property type="entry name" value="HAD-SF_hydro_IIB"/>
</dbReference>
<dbReference type="EMBL" id="CP002843">
    <property type="protein sequence ID" value="AEH56230.1"/>
    <property type="molecule type" value="Genomic_DNA"/>
</dbReference>
<accession>F8DK78</accession>
<dbReference type="HOGENOM" id="CLU_044146_5_0_9"/>
<dbReference type="SFLD" id="SFLDS00003">
    <property type="entry name" value="Haloacid_Dehalogenase"/>
    <property type="match status" value="1"/>
</dbReference>
<gene>
    <name evidence="1" type="ordered locus">HMPREF0833_11199</name>
</gene>
<name>F8DK78_STREP</name>
<sequence length="298" mass="33389">MEPDNLHPLKGKRLDCMIKLIATDMDGTLLDERGEVDLPRLERLLDHLDQKGIRFVIATGNEIHRMRQLLGPLVKRVTLVVANGARIFEDDQMILGKFWDRELVEAVLAYFKGREISDQLVVSAVNGGFVKEGTVFTEVEKFMQPEVIEALYKRMKFVPELTADLFDQVLKMSLVVGLDRLDQVSQEVQRAFGDQLMAVSSGFGSMDLLQAGIHKAWGLAQLMEMWQLNASQVMAFGDSGNDIEMLEMATHSYAVANAEEAVKAVAKHLAPSHQEGGVYQVIEEYLGLTPWEQVKGKN</sequence>
<evidence type="ECO:0000313" key="2">
    <source>
        <dbReference type="Proteomes" id="UP000001502"/>
    </source>
</evidence>
<dbReference type="NCBIfam" id="TIGR00099">
    <property type="entry name" value="Cof-subfamily"/>
    <property type="match status" value="1"/>
</dbReference>
<dbReference type="PANTHER" id="PTHR10000:SF53">
    <property type="entry name" value="5-AMINO-6-(5-PHOSPHO-D-RIBITYLAMINO)URACIL PHOSPHATASE YBJI-RELATED"/>
    <property type="match status" value="1"/>
</dbReference>
<dbReference type="Gene3D" id="3.40.50.1000">
    <property type="entry name" value="HAD superfamily/HAD-like"/>
    <property type="match status" value="1"/>
</dbReference>
<organism evidence="1 2">
    <name type="scientific">Streptococcus parasanguinis (strain ATCC 15912 / DSM 6778 / CIP 104372 / LMG 14537)</name>
    <dbReference type="NCBI Taxonomy" id="760570"/>
    <lineage>
        <taxon>Bacteria</taxon>
        <taxon>Bacillati</taxon>
        <taxon>Bacillota</taxon>
        <taxon>Bacilli</taxon>
        <taxon>Lactobacillales</taxon>
        <taxon>Streptococcaceae</taxon>
        <taxon>Streptococcus</taxon>
    </lineage>
</organism>
<dbReference type="Gene3D" id="3.30.1240.10">
    <property type="match status" value="1"/>
</dbReference>
<dbReference type="InterPro" id="IPR023214">
    <property type="entry name" value="HAD_sf"/>
</dbReference>
<evidence type="ECO:0000313" key="1">
    <source>
        <dbReference type="EMBL" id="AEH56230.1"/>
    </source>
</evidence>
<dbReference type="InterPro" id="IPR000150">
    <property type="entry name" value="Cof"/>
</dbReference>
<dbReference type="Proteomes" id="UP000001502">
    <property type="component" value="Chromosome"/>
</dbReference>
<dbReference type="GO" id="GO:0000287">
    <property type="term" value="F:magnesium ion binding"/>
    <property type="evidence" value="ECO:0007669"/>
    <property type="project" value="TreeGrafter"/>
</dbReference>
<dbReference type="SFLD" id="SFLDG01140">
    <property type="entry name" value="C2.B:_Phosphomannomutase_and_P"/>
    <property type="match status" value="1"/>
</dbReference>
<proteinExistence type="predicted"/>
<dbReference type="PANTHER" id="PTHR10000">
    <property type="entry name" value="PHOSPHOSERINE PHOSPHATASE"/>
    <property type="match status" value="1"/>
</dbReference>
<dbReference type="GO" id="GO:0005829">
    <property type="term" value="C:cytosol"/>
    <property type="evidence" value="ECO:0007669"/>
    <property type="project" value="TreeGrafter"/>
</dbReference>
<dbReference type="SUPFAM" id="SSF56784">
    <property type="entry name" value="HAD-like"/>
    <property type="match status" value="1"/>
</dbReference>
<keyword evidence="1" id="KW-0378">Hydrolase</keyword>
<dbReference type="InterPro" id="IPR036412">
    <property type="entry name" value="HAD-like_sf"/>
</dbReference>
<protein>
    <submittedName>
        <fullName evidence="1">Cof-like hydrolase</fullName>
    </submittedName>
</protein>
<dbReference type="Pfam" id="PF08282">
    <property type="entry name" value="Hydrolase_3"/>
    <property type="match status" value="1"/>
</dbReference>
<dbReference type="NCBIfam" id="TIGR01484">
    <property type="entry name" value="HAD-SF-IIB"/>
    <property type="match status" value="1"/>
</dbReference>
<dbReference type="AlphaFoldDB" id="F8DK78"/>
<reference evidence="2" key="1">
    <citation type="submission" date="2011-06" db="EMBL/GenBank/DDBJ databases">
        <title>Complete sequence of Streptococcus parasanguinis strain ATCC 15912.</title>
        <authorList>
            <person name="Muzny D."/>
            <person name="Qin X."/>
            <person name="Buhay C."/>
            <person name="Dugan-Rocha S."/>
            <person name="Ding Y."/>
            <person name="Chen G."/>
            <person name="Hawes A."/>
            <person name="Holder M."/>
            <person name="Jhangiani S."/>
            <person name="Johnson A."/>
            <person name="Khan Z."/>
            <person name="Li Z."/>
            <person name="Liu W."/>
            <person name="Liu X."/>
            <person name="Perez L."/>
            <person name="Shen H."/>
            <person name="Wang Q."/>
            <person name="Watt J."/>
            <person name="Xi L."/>
            <person name="Xin Y."/>
            <person name="Zhou J."/>
            <person name="Deng J."/>
            <person name="Jiang H."/>
            <person name="Liu Y."/>
            <person name="Qu J."/>
            <person name="Song X.-Z."/>
            <person name="Zhang L."/>
            <person name="Villasana D."/>
            <person name="Johnson A."/>
            <person name="Liu J."/>
            <person name="Liyanage D."/>
            <person name="Lorensuhewa L."/>
            <person name="Robinson T."/>
            <person name="Song A."/>
            <person name="Song B.-B."/>
            <person name="Dinh H."/>
            <person name="Thornton R."/>
            <person name="Coyle M."/>
            <person name="Francisco L."/>
            <person name="Jackson L."/>
            <person name="Javaid M."/>
            <person name="Korchina V."/>
            <person name="Kovar C."/>
            <person name="Mata R."/>
            <person name="Mathew T."/>
            <person name="Ngo R."/>
            <person name="Nguyen L."/>
            <person name="Nguyen N."/>
            <person name="Okwuonu G."/>
            <person name="Ongeri F."/>
            <person name="Pham C."/>
            <person name="Simmons D."/>
            <person name="Wilczek-Boney K."/>
            <person name="Hale W."/>
            <person name="Jakkamsetti A."/>
            <person name="Pham P."/>
            <person name="Ruth R."/>
            <person name="San Lucas F."/>
            <person name="Warren J."/>
            <person name="Zhang J."/>
            <person name="Zhao Z."/>
            <person name="Zhou C."/>
            <person name="Zhu D."/>
            <person name="Lee S."/>
            <person name="Bess C."/>
            <person name="Blankenburg K."/>
            <person name="Forbes L."/>
            <person name="Fu Q."/>
            <person name="Gubbala S."/>
            <person name="Hirani K."/>
            <person name="Jayaseelan J.C."/>
            <person name="Lara F."/>
            <person name="Munidasa M."/>
            <person name="Palculict T."/>
            <person name="Patil S."/>
            <person name="Pu L.-L."/>
            <person name="Saada N."/>
            <person name="Tang L."/>
            <person name="Weissenberger G."/>
            <person name="Zhu Y."/>
            <person name="Hemphill L."/>
            <person name="Shang Y."/>
            <person name="Youmans B."/>
            <person name="Ayvaz T."/>
            <person name="Ross M."/>
            <person name="Santibanez J."/>
            <person name="Aqrawi P."/>
            <person name="Gross S."/>
            <person name="Joshi V."/>
            <person name="Fowler G."/>
            <person name="Nazareth L."/>
            <person name="Reid J."/>
            <person name="Worley K."/>
            <person name="Petrosino J."/>
            <person name="Highlander S."/>
            <person name="Gibbs R."/>
        </authorList>
    </citation>
    <scope>NUCLEOTIDE SEQUENCE [LARGE SCALE GENOMIC DNA]</scope>
    <source>
        <strain evidence="2">ATCC 15912 / DSM 6778 / CIP 104372 / LMG 14537</strain>
    </source>
</reference>
<dbReference type="GO" id="GO:0016791">
    <property type="term" value="F:phosphatase activity"/>
    <property type="evidence" value="ECO:0007669"/>
    <property type="project" value="TreeGrafter"/>
</dbReference>
<dbReference type="KEGG" id="scp:HMPREF0833_11199"/>
<dbReference type="CDD" id="cd07518">
    <property type="entry name" value="HAD_YbiV-Like"/>
    <property type="match status" value="1"/>
</dbReference>